<evidence type="ECO:0000313" key="2">
    <source>
        <dbReference type="EMBL" id="CEM55272.1"/>
    </source>
</evidence>
<feature type="compositionally biased region" description="Polar residues" evidence="1">
    <location>
        <begin position="325"/>
        <end position="337"/>
    </location>
</feature>
<feature type="compositionally biased region" description="Basic and acidic residues" evidence="1">
    <location>
        <begin position="45"/>
        <end position="62"/>
    </location>
</feature>
<feature type="compositionally biased region" description="Low complexity" evidence="1">
    <location>
        <begin position="149"/>
        <end position="159"/>
    </location>
</feature>
<organism evidence="2">
    <name type="scientific">Chromera velia CCMP2878</name>
    <dbReference type="NCBI Taxonomy" id="1169474"/>
    <lineage>
        <taxon>Eukaryota</taxon>
        <taxon>Sar</taxon>
        <taxon>Alveolata</taxon>
        <taxon>Colpodellida</taxon>
        <taxon>Chromeraceae</taxon>
        <taxon>Chromera</taxon>
    </lineage>
</organism>
<dbReference type="VEuPathDB" id="CryptoDB:Cvel_13410"/>
<feature type="region of interest" description="Disordered" evidence="1">
    <location>
        <begin position="87"/>
        <end position="306"/>
    </location>
</feature>
<protein>
    <submittedName>
        <fullName evidence="2">Uncharacterized protein</fullName>
    </submittedName>
</protein>
<feature type="compositionally biased region" description="Basic and acidic residues" evidence="1">
    <location>
        <begin position="271"/>
        <end position="280"/>
    </location>
</feature>
<feature type="compositionally biased region" description="Low complexity" evidence="1">
    <location>
        <begin position="207"/>
        <end position="220"/>
    </location>
</feature>
<proteinExistence type="predicted"/>
<feature type="region of interest" description="Disordered" evidence="1">
    <location>
        <begin position="395"/>
        <end position="470"/>
    </location>
</feature>
<name>A0A0G4IDF9_9ALVE</name>
<feature type="compositionally biased region" description="Polar residues" evidence="1">
    <location>
        <begin position="291"/>
        <end position="306"/>
    </location>
</feature>
<feature type="compositionally biased region" description="Gly residues" evidence="1">
    <location>
        <begin position="238"/>
        <end position="251"/>
    </location>
</feature>
<feature type="region of interest" description="Disordered" evidence="1">
    <location>
        <begin position="1"/>
        <end position="71"/>
    </location>
</feature>
<feature type="compositionally biased region" description="Polar residues" evidence="1">
    <location>
        <begin position="90"/>
        <end position="111"/>
    </location>
</feature>
<evidence type="ECO:0000256" key="1">
    <source>
        <dbReference type="SAM" id="MobiDB-lite"/>
    </source>
</evidence>
<feature type="compositionally biased region" description="Basic and acidic residues" evidence="1">
    <location>
        <begin position="414"/>
        <end position="423"/>
    </location>
</feature>
<dbReference type="EMBL" id="CDMZ01005859">
    <property type="protein sequence ID" value="CEM55272.1"/>
    <property type="molecule type" value="Genomic_DNA"/>
</dbReference>
<feature type="compositionally biased region" description="Basic and acidic residues" evidence="1">
    <location>
        <begin position="134"/>
        <end position="147"/>
    </location>
</feature>
<reference evidence="2" key="1">
    <citation type="submission" date="2014-11" db="EMBL/GenBank/DDBJ databases">
        <authorList>
            <person name="Otto D Thomas"/>
            <person name="Naeem Raeece"/>
        </authorList>
    </citation>
    <scope>NUCLEOTIDE SEQUENCE</scope>
</reference>
<feature type="region of interest" description="Disordered" evidence="1">
    <location>
        <begin position="324"/>
        <end position="343"/>
    </location>
</feature>
<gene>
    <name evidence="2" type="ORF">Cvel_13410</name>
</gene>
<feature type="compositionally biased region" description="Polar residues" evidence="1">
    <location>
        <begin position="1"/>
        <end position="15"/>
    </location>
</feature>
<sequence>MHSSQSPSAEPQGSSHPPPPAEWALSNETKKRHVHENTSSYSIEDELKKVREEKEEVKKGEGHWASATPEQRVLQDMELTKKENFLLAQLPQQETSSTTTQRPASSFSSLSRRVKAPPPQKQNGGVGAITEGIKMLKLEEKDNKENTKTASSSSSVTASQPPPPKASLKVSAQKPPLPLGRNNLNTGLPALQRAKQAAHSKVKKCWSSPSGASASSAGATAGRGGGAVSYSSPLEGQLGQGQGKGEGGRGGAGRKRAEGKGGMRPPPIRTNPEDVSEKASNRSAGGRTGGSKRSFSEASSHSAGQSEGTTAMLFALINPGGALSSVHSGEASPTGSGAATPFASRLAGGRPAFDLLAAAVGSPPLPRDCSRQLVDAGSAFSWPFPSMLFPPSSSGMMSGTAGGACGKGKGNEGASRDEKPEVLRKKKKKGEREKGEAPPSEEVSMLRRPGMSSVSAEWSPNGPELHAQPSTSSCNCVSVSLIGDPASLSLSASSSSSSGGLNDWKQSVKRVQALFKCLVGISSRTGKIVSNQCRLTVRRLPSLQTGSGEGGWGNVRLQLSAERRPRELLQGGGAGGQDGLLDQAVACLAELFGDGPTLVSQQDWAALGAGLRRFEEERKRERESHRLPQADSAASSSSCLLSLLWQLPAMYMRVSKGVTFMPKEHPDPQMGDLLAPFDFSALASSASSASPAHAQVGGPSFADRVDRFVDSLLDARKELEENFGSLLSQTVV</sequence>
<dbReference type="AlphaFoldDB" id="A0A0G4IDF9"/>
<accession>A0A0G4IDF9</accession>